<dbReference type="PROSITE" id="PS51208">
    <property type="entry name" value="AUTOTRANSPORTER"/>
    <property type="match status" value="1"/>
</dbReference>
<dbReference type="InterPro" id="IPR006315">
    <property type="entry name" value="OM_autotransptr_brl_dom"/>
</dbReference>
<protein>
    <submittedName>
        <fullName evidence="3">Autotransporter outer membrane beta-barrel domain-containing protein</fullName>
    </submittedName>
</protein>
<gene>
    <name evidence="3" type="ORF">CIT40_15445</name>
</gene>
<dbReference type="GO" id="GO:0019867">
    <property type="term" value="C:outer membrane"/>
    <property type="evidence" value="ECO:0007669"/>
    <property type="project" value="InterPro"/>
</dbReference>
<evidence type="ECO:0000313" key="3">
    <source>
        <dbReference type="EMBL" id="AWM01289.1"/>
    </source>
</evidence>
<dbReference type="AlphaFoldDB" id="A0A2U8PU77"/>
<keyword evidence="4" id="KW-1185">Reference proteome</keyword>
<dbReference type="SUPFAM" id="SSF51126">
    <property type="entry name" value="Pectin lyase-like"/>
    <property type="match status" value="1"/>
</dbReference>
<feature type="region of interest" description="Disordered" evidence="1">
    <location>
        <begin position="1"/>
        <end position="20"/>
    </location>
</feature>
<evidence type="ECO:0000256" key="1">
    <source>
        <dbReference type="SAM" id="MobiDB-lite"/>
    </source>
</evidence>
<dbReference type="InterPro" id="IPR036709">
    <property type="entry name" value="Autotransporte_beta_dom_sf"/>
</dbReference>
<organism evidence="3 4">
    <name type="scientific">Bradyrhizobium amphicarpaeae</name>
    <dbReference type="NCBI Taxonomy" id="1404768"/>
    <lineage>
        <taxon>Bacteria</taxon>
        <taxon>Pseudomonadati</taxon>
        <taxon>Pseudomonadota</taxon>
        <taxon>Alphaproteobacteria</taxon>
        <taxon>Hyphomicrobiales</taxon>
        <taxon>Nitrobacteraceae</taxon>
        <taxon>Bradyrhizobium</taxon>
    </lineage>
</organism>
<dbReference type="Pfam" id="PF03797">
    <property type="entry name" value="Autotransporter"/>
    <property type="match status" value="1"/>
</dbReference>
<dbReference type="SMART" id="SM00869">
    <property type="entry name" value="Autotransporter"/>
    <property type="match status" value="1"/>
</dbReference>
<dbReference type="NCBIfam" id="TIGR01414">
    <property type="entry name" value="autotrans_barl"/>
    <property type="match status" value="1"/>
</dbReference>
<dbReference type="Proteomes" id="UP000215884">
    <property type="component" value="Chromosome"/>
</dbReference>
<dbReference type="KEGG" id="brq:CIT40_15445"/>
<name>A0A2U8PU77_9BRAD</name>
<dbReference type="InterPro" id="IPR011050">
    <property type="entry name" value="Pectin_lyase_fold/virulence"/>
</dbReference>
<sequence length="1152" mass="113165">MESPAGILGHAKPSAGGGRMHHRLVFRRDKRAMSGKLSFGNGSALLATFATALIAVLAGHPGSALAACAVTASPNTVTCNSTVTTNTTNTDAASASSTDRGQAFSTGAVSATINAGQTVSGFGLAVSANGAGINVVNNGAVTTTQAVHALDISTSTGNIVYSGNGSASNTANSGIGLNMNTNGPGTITVGTSATPVTPTFQGSTAMQLIAASSINMAMNGGSLTTLSSFGDGALVSGGDVKVALTGNSTIINASGAMASRGLDIFGSVAISVSSNATIGGATAATSFNIGILASAFSASGNDDVTVNQTGGTIFATNLGINASNGTGSGTVTVNTAAGSAITLTDPGGSGIEASTNSAGAAVTVNQAGAITGGAGGINAVIFSAANSRDINITSSGLIDATSTGINAFTAGSGNINVTTSGVINGPEGGGIIANSVDGHITVNVNAGTVRGSAAGFLNPGVGATASGSGGATINIAAGATVAGPQFFGVTVSGTNNVITNLGTISGANGVLATGATTIVNAGAITTSGEAVRFNSAGSTLEMRGPAATLTGQVYGSGTDTVRFSGTGANTFDVSQVDSGWGLLDKTGSSNWTLTGTSTTTAIMTVNGGTLSVNGDITSTGGVTVNSGGTLGGIGTVSSTIINAGGSLAPGNSIGTLTVSGNLTFSGASNYVVEVSPGTADRTNVTGTATLAGTLRAIGIGGTYTPGTQYTVLNAAGARSGTFSALAISGNFGITRPHIEYDANNVYLVLDQALVSPFLVNGTRNQIATAGAVDTAFLGGSGAFSALMGLTSPQLNAALDQLSGEVHASTVGTLANDSLAMRSAILGRLRQASFGGDMDAMAALSLGGPQTAFAAYAMESALAYDKSPVMTKAPPRPVSDTVFWAQGLGAWGTFNGDGNAASVRRDLAGFITGVDTRVGGAGRLGFAAGYTGTRNTLDGRGSSNVDTAHIAGYGGWRFGSINLRAGGAYAFHTIGTDRLANFVGFADRLTSRTDGSTGQVFGEVGYGVAFGKLALEPFAGAAWVRVHADASAELGGAAALNVAAQTFETGYATLGARAATFVPLAHDMMLIPRATFAWQHAFNDVTPNAVMAFQVAPASFTISGVPVARDSLLAEAGVDFAIGRHMTIGLSYVGQLGNVVTDHAAKGKFSWAF</sequence>
<evidence type="ECO:0000259" key="2">
    <source>
        <dbReference type="PROSITE" id="PS51208"/>
    </source>
</evidence>
<reference evidence="3 4" key="2">
    <citation type="journal article" date="2019" name="Int. J. Syst. Evol. Microbiol.">
        <title>Description and complete genome sequence of Bradyrhizobium amphicarpaeae sp. nov., harbouring photosystem and nitrogen-fixation genes.</title>
        <authorList>
            <person name="Bromfield E.S.P."/>
            <person name="Cloutier S."/>
            <person name="Nguyen H.D.T."/>
        </authorList>
    </citation>
    <scope>NUCLEOTIDE SEQUENCE [LARGE SCALE GENOMIC DNA]</scope>
    <source>
        <strain evidence="3 4">39S1MB</strain>
    </source>
</reference>
<accession>A0A2U8PU77</accession>
<dbReference type="EMBL" id="CP029426">
    <property type="protein sequence ID" value="AWM01289.1"/>
    <property type="molecule type" value="Genomic_DNA"/>
</dbReference>
<evidence type="ECO:0000313" key="4">
    <source>
        <dbReference type="Proteomes" id="UP000215884"/>
    </source>
</evidence>
<feature type="domain" description="Autotransporter" evidence="2">
    <location>
        <begin position="875"/>
        <end position="1152"/>
    </location>
</feature>
<dbReference type="SUPFAM" id="SSF103515">
    <property type="entry name" value="Autotransporter"/>
    <property type="match status" value="1"/>
</dbReference>
<dbReference type="Gene3D" id="2.40.128.130">
    <property type="entry name" value="Autotransporter beta-domain"/>
    <property type="match status" value="1"/>
</dbReference>
<reference evidence="3 4" key="1">
    <citation type="journal article" date="2017" name="Syst. Appl. Microbiol.">
        <title>Soybeans inoculated with root zone soils of Canadian native legumes harbour diverse and novel Bradyrhizobium spp. that possess agricultural potential.</title>
        <authorList>
            <person name="Bromfield E.S.P."/>
            <person name="Cloutier S."/>
            <person name="Tambong J.T."/>
            <person name="Tran Thi T.V."/>
        </authorList>
    </citation>
    <scope>NUCLEOTIDE SEQUENCE [LARGE SCALE GENOMIC DNA]</scope>
    <source>
        <strain evidence="3 4">39S1MB</strain>
    </source>
</reference>
<dbReference type="InterPro" id="IPR005546">
    <property type="entry name" value="Autotransporte_beta"/>
</dbReference>
<proteinExistence type="predicted"/>